<reference evidence="3" key="1">
    <citation type="submission" date="2015-09" db="EMBL/GenBank/DDBJ databases">
        <authorList>
            <person name="Rodrigo-Torres Lidia"/>
            <person name="Arahal R.David."/>
        </authorList>
    </citation>
    <scope>NUCLEOTIDE SEQUENCE [LARGE SCALE GENOMIC DNA]</scope>
    <source>
        <strain evidence="3">CECT 7735</strain>
    </source>
</reference>
<keyword evidence="1" id="KW-1133">Transmembrane helix</keyword>
<evidence type="ECO:0000256" key="1">
    <source>
        <dbReference type="SAM" id="Phobius"/>
    </source>
</evidence>
<evidence type="ECO:0000313" key="3">
    <source>
        <dbReference type="Proteomes" id="UP000051870"/>
    </source>
</evidence>
<dbReference type="AlphaFoldDB" id="A0A0P1I2Z0"/>
<evidence type="ECO:0000313" key="2">
    <source>
        <dbReference type="EMBL" id="CUJ86605.1"/>
    </source>
</evidence>
<feature type="transmembrane region" description="Helical" evidence="1">
    <location>
        <begin position="56"/>
        <end position="74"/>
    </location>
</feature>
<proteinExistence type="predicted"/>
<keyword evidence="1" id="KW-0472">Membrane</keyword>
<dbReference type="EMBL" id="CYTW01000001">
    <property type="protein sequence ID" value="CUJ86605.1"/>
    <property type="molecule type" value="Genomic_DNA"/>
</dbReference>
<sequence>MSLTDTNPEIEVEVATDAHDDEAISAQGLKMIYAVLAAVVVAWGSAIYAFGVPGLYIPALCAVPVIYLLLIIVARG</sequence>
<name>A0A0P1I2Z0_9RHOB</name>
<feature type="transmembrane region" description="Helical" evidence="1">
    <location>
        <begin position="31"/>
        <end position="50"/>
    </location>
</feature>
<dbReference type="STRING" id="1715693.PH7735_00641"/>
<gene>
    <name evidence="2" type="ORF">PH7735_00641</name>
</gene>
<dbReference type="Proteomes" id="UP000051870">
    <property type="component" value="Unassembled WGS sequence"/>
</dbReference>
<keyword evidence="1" id="KW-0812">Transmembrane</keyword>
<keyword evidence="3" id="KW-1185">Reference proteome</keyword>
<accession>A0A0P1I2Z0</accession>
<organism evidence="2 3">
    <name type="scientific">Shimia thalassica</name>
    <dbReference type="NCBI Taxonomy" id="1715693"/>
    <lineage>
        <taxon>Bacteria</taxon>
        <taxon>Pseudomonadati</taxon>
        <taxon>Pseudomonadota</taxon>
        <taxon>Alphaproteobacteria</taxon>
        <taxon>Rhodobacterales</taxon>
        <taxon>Roseobacteraceae</taxon>
    </lineage>
</organism>
<protein>
    <submittedName>
        <fullName evidence="2">Uncharacterized protein</fullName>
    </submittedName>
</protein>
<dbReference type="GeneID" id="83879719"/>
<dbReference type="RefSeq" id="WP_058309857.1">
    <property type="nucleotide sequence ID" value="NZ_CANLZE010000001.1"/>
</dbReference>